<reference evidence="1 2" key="1">
    <citation type="journal article" date="2021" name="BMC Genomics">
        <title>Datura genome reveals duplications of psychoactive alkaloid biosynthetic genes and high mutation rate following tissue culture.</title>
        <authorList>
            <person name="Rajewski A."/>
            <person name="Carter-House D."/>
            <person name="Stajich J."/>
            <person name="Litt A."/>
        </authorList>
    </citation>
    <scope>NUCLEOTIDE SEQUENCE [LARGE SCALE GENOMIC DNA]</scope>
    <source>
        <strain evidence="1">AR-01</strain>
    </source>
</reference>
<dbReference type="EMBL" id="JACEIK010031905">
    <property type="protein sequence ID" value="MCE5166780.1"/>
    <property type="molecule type" value="Genomic_DNA"/>
</dbReference>
<dbReference type="Proteomes" id="UP000823775">
    <property type="component" value="Unassembled WGS sequence"/>
</dbReference>
<keyword evidence="2" id="KW-1185">Reference proteome</keyword>
<comment type="caution">
    <text evidence="1">The sequence shown here is derived from an EMBL/GenBank/DDBJ whole genome shotgun (WGS) entry which is preliminary data.</text>
</comment>
<organism evidence="1 2">
    <name type="scientific">Datura stramonium</name>
    <name type="common">Jimsonweed</name>
    <name type="synonym">Common thornapple</name>
    <dbReference type="NCBI Taxonomy" id="4076"/>
    <lineage>
        <taxon>Eukaryota</taxon>
        <taxon>Viridiplantae</taxon>
        <taxon>Streptophyta</taxon>
        <taxon>Embryophyta</taxon>
        <taxon>Tracheophyta</taxon>
        <taxon>Spermatophyta</taxon>
        <taxon>Magnoliopsida</taxon>
        <taxon>eudicotyledons</taxon>
        <taxon>Gunneridae</taxon>
        <taxon>Pentapetalae</taxon>
        <taxon>asterids</taxon>
        <taxon>lamiids</taxon>
        <taxon>Solanales</taxon>
        <taxon>Solanaceae</taxon>
        <taxon>Solanoideae</taxon>
        <taxon>Datureae</taxon>
        <taxon>Datura</taxon>
    </lineage>
</organism>
<name>A0ABS8Y7U4_DATST</name>
<protein>
    <submittedName>
        <fullName evidence="1">Uncharacterized protein</fullName>
    </submittedName>
</protein>
<proteinExistence type="predicted"/>
<evidence type="ECO:0000313" key="2">
    <source>
        <dbReference type="Proteomes" id="UP000823775"/>
    </source>
</evidence>
<sequence>TGRSSRNCDKWRSQAKRKGDVRKKNSQAIVVYVAYKRGENLVQELVEITVVFEMIHVEPPDIAEENGSAQKKKDMKYVHMLGWILTKQNKNLVMKA</sequence>
<gene>
    <name evidence="1" type="ORF">HAX54_026263</name>
</gene>
<evidence type="ECO:0000313" key="1">
    <source>
        <dbReference type="EMBL" id="MCE5166780.1"/>
    </source>
</evidence>
<accession>A0ABS8Y7U4</accession>
<feature type="non-terminal residue" evidence="1">
    <location>
        <position position="1"/>
    </location>
</feature>